<evidence type="ECO:0000313" key="1">
    <source>
        <dbReference type="EMBL" id="EGZ29567.1"/>
    </source>
</evidence>
<sequence>APPRRKECEVRSGAAPAGSATSLSILFTYACTLGTATSATRSGNWDRSAAHGASCVASATARACKGHVKKSLLSGIKVRPCYSDVLTRSSRR</sequence>
<accession>G4YQ63</accession>
<dbReference type="AlphaFoldDB" id="G4YQ63"/>
<protein>
    <submittedName>
        <fullName evidence="1">Uncharacterized protein</fullName>
    </submittedName>
</protein>
<reference evidence="1 2" key="1">
    <citation type="journal article" date="2006" name="Science">
        <title>Phytophthora genome sequences uncover evolutionary origins and mechanisms of pathogenesis.</title>
        <authorList>
            <person name="Tyler B.M."/>
            <person name="Tripathy S."/>
            <person name="Zhang X."/>
            <person name="Dehal P."/>
            <person name="Jiang R.H."/>
            <person name="Aerts A."/>
            <person name="Arredondo F.D."/>
            <person name="Baxter L."/>
            <person name="Bensasson D."/>
            <person name="Beynon J.L."/>
            <person name="Chapman J."/>
            <person name="Damasceno C.M."/>
            <person name="Dorrance A.E."/>
            <person name="Dou D."/>
            <person name="Dickerman A.W."/>
            <person name="Dubchak I.L."/>
            <person name="Garbelotto M."/>
            <person name="Gijzen M."/>
            <person name="Gordon S.G."/>
            <person name="Govers F."/>
            <person name="Grunwald N.J."/>
            <person name="Huang W."/>
            <person name="Ivors K.L."/>
            <person name="Jones R.W."/>
            <person name="Kamoun S."/>
            <person name="Krampis K."/>
            <person name="Lamour K.H."/>
            <person name="Lee M.K."/>
            <person name="McDonald W.H."/>
            <person name="Medina M."/>
            <person name="Meijer H.J."/>
            <person name="Nordberg E.K."/>
            <person name="Maclean D.J."/>
            <person name="Ospina-Giraldo M.D."/>
            <person name="Morris P.F."/>
            <person name="Phuntumart V."/>
            <person name="Putnam N.H."/>
            <person name="Rash S."/>
            <person name="Rose J.K."/>
            <person name="Sakihama Y."/>
            <person name="Salamov A.A."/>
            <person name="Savidor A."/>
            <person name="Scheuring C.F."/>
            <person name="Smith B.M."/>
            <person name="Sobral B.W."/>
            <person name="Terry A."/>
            <person name="Torto-Alalibo T.A."/>
            <person name="Win J."/>
            <person name="Xu Z."/>
            <person name="Zhang H."/>
            <person name="Grigoriev I.V."/>
            <person name="Rokhsar D.S."/>
            <person name="Boore J.L."/>
        </authorList>
    </citation>
    <scope>NUCLEOTIDE SEQUENCE [LARGE SCALE GENOMIC DNA]</scope>
    <source>
        <strain evidence="1 2">P6497</strain>
    </source>
</reference>
<dbReference type="Proteomes" id="UP000002640">
    <property type="component" value="Unassembled WGS sequence"/>
</dbReference>
<name>G4YQ63_PHYSP</name>
<keyword evidence="2" id="KW-1185">Reference proteome</keyword>
<proteinExistence type="predicted"/>
<dbReference type="InParanoid" id="G4YQ63"/>
<feature type="non-terminal residue" evidence="1">
    <location>
        <position position="1"/>
    </location>
</feature>
<dbReference type="RefSeq" id="XP_009516842.1">
    <property type="nucleotide sequence ID" value="XM_009518547.1"/>
</dbReference>
<organism evidence="1 2">
    <name type="scientific">Phytophthora sojae (strain P6497)</name>
    <name type="common">Soybean stem and root rot agent</name>
    <name type="synonym">Phytophthora megasperma f. sp. glycines</name>
    <dbReference type="NCBI Taxonomy" id="1094619"/>
    <lineage>
        <taxon>Eukaryota</taxon>
        <taxon>Sar</taxon>
        <taxon>Stramenopiles</taxon>
        <taxon>Oomycota</taxon>
        <taxon>Peronosporomycetes</taxon>
        <taxon>Peronosporales</taxon>
        <taxon>Peronosporaceae</taxon>
        <taxon>Phytophthora</taxon>
    </lineage>
</organism>
<dbReference type="EMBL" id="JH159151">
    <property type="protein sequence ID" value="EGZ29567.1"/>
    <property type="molecule type" value="Genomic_DNA"/>
</dbReference>
<dbReference type="KEGG" id="psoj:PHYSODRAFT_469993"/>
<evidence type="ECO:0000313" key="2">
    <source>
        <dbReference type="Proteomes" id="UP000002640"/>
    </source>
</evidence>
<dbReference type="GeneID" id="20653889"/>
<gene>
    <name evidence="1" type="ORF">PHYSODRAFT_469993</name>
</gene>